<feature type="signal peptide" evidence="1">
    <location>
        <begin position="1"/>
        <end position="20"/>
    </location>
</feature>
<organism evidence="2 3">
    <name type="scientific">Akkermansia muciniphila</name>
    <dbReference type="NCBI Taxonomy" id="239935"/>
    <lineage>
        <taxon>Bacteria</taxon>
        <taxon>Pseudomonadati</taxon>
        <taxon>Verrucomicrobiota</taxon>
        <taxon>Verrucomicrobiia</taxon>
        <taxon>Verrucomicrobiales</taxon>
        <taxon>Akkermansiaceae</taxon>
        <taxon>Akkermansia</taxon>
    </lineage>
</organism>
<proteinExistence type="predicted"/>
<name>A0A2N8HDA8_9BACT</name>
<feature type="chain" id="PRO_5014815303" description="DUF4412 domain-containing protein" evidence="1">
    <location>
        <begin position="21"/>
        <end position="196"/>
    </location>
</feature>
<dbReference type="Proteomes" id="UP000236000">
    <property type="component" value="Unassembled WGS sequence"/>
</dbReference>
<keyword evidence="1" id="KW-0732">Signal</keyword>
<dbReference type="RefSeq" id="WP_102714730.1">
    <property type="nucleotide sequence ID" value="NZ_PJKA01000012.1"/>
</dbReference>
<dbReference type="EMBL" id="PJKA01000012">
    <property type="protein sequence ID" value="PNC17890.1"/>
    <property type="molecule type" value="Genomic_DNA"/>
</dbReference>
<evidence type="ECO:0000256" key="1">
    <source>
        <dbReference type="SAM" id="SignalP"/>
    </source>
</evidence>
<gene>
    <name evidence="2" type="ORF">CXU22_09165</name>
</gene>
<comment type="caution">
    <text evidence="2">The sequence shown here is derived from an EMBL/GenBank/DDBJ whole genome shotgun (WGS) entry which is preliminary data.</text>
</comment>
<evidence type="ECO:0000313" key="3">
    <source>
        <dbReference type="Proteomes" id="UP000236000"/>
    </source>
</evidence>
<dbReference type="AlphaFoldDB" id="A0A2N8HDA8"/>
<accession>A0A2N8HDA8</accession>
<reference evidence="2 3" key="1">
    <citation type="journal article" date="2017" name="BMC Genomics">
        <title>Genome sequencing of 39 Akkermansia muciniphila isolates reveals its population structure, genomic and functional diverisity, and global distribution in mammalian gut microbiotas.</title>
        <authorList>
            <person name="Guo X."/>
            <person name="Li S."/>
            <person name="Zhang J."/>
            <person name="Wu F."/>
            <person name="Li X."/>
            <person name="Wu D."/>
            <person name="Zhang M."/>
            <person name="Ou Z."/>
            <person name="Jie Z."/>
            <person name="Yan Q."/>
            <person name="Li P."/>
            <person name="Yi J."/>
            <person name="Peng Y."/>
        </authorList>
    </citation>
    <scope>NUCLEOTIDE SEQUENCE [LARGE SCALE GENOMIC DNA]</scope>
    <source>
        <strain evidence="2 3">GP24</strain>
    </source>
</reference>
<sequence>MKKYIILSLFFLVFSGVCLAEEKKEEGSSSRVIASVHKQYPHYELVHINFSKGKMDMVFVNMESNFDSGAMAAKRLISIPVNMAEGYVISSGESLLIDGLEDTRLSVFKEQYCPISNVFKLLNDDFLTNNLGEGWEISKIGYIDTGNKESPFTWGITFVKKTGCQWQKKSFILEKNALKITVLPIKQFGFEGLLTD</sequence>
<protein>
    <recommendedName>
        <fullName evidence="4">DUF4412 domain-containing protein</fullName>
    </recommendedName>
</protein>
<evidence type="ECO:0000313" key="2">
    <source>
        <dbReference type="EMBL" id="PNC17890.1"/>
    </source>
</evidence>
<evidence type="ECO:0008006" key="4">
    <source>
        <dbReference type="Google" id="ProtNLM"/>
    </source>
</evidence>